<keyword evidence="3" id="KW-1185">Reference proteome</keyword>
<dbReference type="HOGENOM" id="CLU_1560223_0_0_4"/>
<dbReference type="eggNOG" id="ENOG50335KR">
    <property type="taxonomic scope" value="Bacteria"/>
</dbReference>
<evidence type="ECO:0000313" key="2">
    <source>
        <dbReference type="EMBL" id="AAQ61182.1"/>
    </source>
</evidence>
<evidence type="ECO:0000313" key="3">
    <source>
        <dbReference type="Proteomes" id="UP000001424"/>
    </source>
</evidence>
<dbReference type="KEGG" id="cvi:CV_3521"/>
<organism evidence="2 3">
    <name type="scientific">Chromobacterium violaceum (strain ATCC 12472 / DSM 30191 / JCM 1249 / CCUG 213 / NBRC 12614 / NCIMB 9131 / NCTC 9757 / MK)</name>
    <dbReference type="NCBI Taxonomy" id="243365"/>
    <lineage>
        <taxon>Bacteria</taxon>
        <taxon>Pseudomonadati</taxon>
        <taxon>Pseudomonadota</taxon>
        <taxon>Betaproteobacteria</taxon>
        <taxon>Neisseriales</taxon>
        <taxon>Chromobacteriaceae</taxon>
        <taxon>Chromobacterium</taxon>
    </lineage>
</organism>
<dbReference type="Proteomes" id="UP000001424">
    <property type="component" value="Chromosome"/>
</dbReference>
<accession>Q7NSA5</accession>
<proteinExistence type="predicted"/>
<protein>
    <submittedName>
        <fullName evidence="2">Uncharacterized protein</fullName>
    </submittedName>
</protein>
<gene>
    <name evidence="2" type="ordered locus">CV_3521</name>
</gene>
<dbReference type="OrthoDB" id="8857527at2"/>
<reference evidence="2 3" key="1">
    <citation type="journal article" date="2003" name="Proc. Natl. Acad. Sci. U.S.A.">
        <title>The complete genome sequence of Chromobacterium violaceum reveals remarkable and exploitable bacterial adaptability.</title>
        <authorList>
            <person name="Vasconcelos A.T.R."/>
            <person name="de Almeida D.F."/>
            <person name="Almeida F.C."/>
            <person name="de Almeida L.G.P."/>
            <person name="de Almeida R."/>
            <person name="Goncalves J.A.A."/>
            <person name="Andrade E.M."/>
            <person name="Antonio R.V."/>
            <person name="Araripe J."/>
            <person name="de Araujo M.F.F."/>
            <person name="Filho S.A."/>
            <person name="Azevedo V."/>
            <person name="Batista A.J."/>
            <person name="Bataus L.A.M."/>
            <person name="Batista J.S."/>
            <person name="Belo A."/>
            <person name="vander Berg C."/>
            <person name="Blamey J."/>
            <person name="Bogo M."/>
            <person name="Bonato S."/>
            <person name="Bordignon J."/>
            <person name="Brito C.A."/>
            <person name="Brocchi M."/>
            <person name="Burity H.A."/>
            <person name="Camargo A.A."/>
            <person name="Cardoso D.D.P."/>
            <person name="Carneiro N.P."/>
            <person name="Carraro D.M."/>
            <person name="Carvalho C.M.B."/>
            <person name="Cascardo J.C.M."/>
            <person name="Cavada B.S."/>
            <person name="Chueire L.M.O."/>
            <person name="Pasa T.B.C."/>
            <person name="Duran N."/>
            <person name="Fagundes N."/>
            <person name="Falcao C.L."/>
            <person name="Fantinatti F."/>
            <person name="Farias I.P."/>
            <person name="Felipe M.S.S."/>
            <person name="Ferrari L.P."/>
            <person name="Ferro J.A."/>
            <person name="Ferro M.I.T."/>
            <person name="Franco G.R."/>
            <person name="Freitas N.S.A."/>
            <person name="Furlan L.R."/>
            <person name="Gazzinelli R.T."/>
            <person name="Gomes E.A."/>
            <person name="Goncalves P.R."/>
            <person name="Grangeiro T.B."/>
            <person name="Grattapaglia D."/>
            <person name="Grisard E.C."/>
            <person name="Guimaraes C.T."/>
            <person name="Hanna E.S."/>
            <person name="Hungria M."/>
            <person name="Jardim S.N."/>
            <person name="Laurino J."/>
            <person name="Leoi L.C.T."/>
            <person name="Fassarella L."/>
            <person name="Lima A."/>
            <person name="Loureiro M.F."/>
            <person name="Lyra M.C.P."/>
            <person name="Macedo M."/>
            <person name="Madeira H.M.F."/>
            <person name="Manfio G.P."/>
            <person name="Maranhao A.Q."/>
            <person name="Martins W.S."/>
            <person name="di Mauro S.M.Z."/>
            <person name="de Medeiros S.R.B."/>
            <person name="Meissner R.D.V."/>
            <person name="Menck C.F.M."/>
            <person name="Moreira M.A.M."/>
            <person name="Nascimento F.F."/>
            <person name="Nicolas M.F."/>
            <person name="Oliveira J.G."/>
            <person name="Oliveira S.C."/>
            <person name="Paixao R.F.C."/>
            <person name="Parente J.A."/>
            <person name="Pedrosa F.O."/>
            <person name="Pena S.J.D."/>
            <person name="Perreira J.O."/>
            <person name="Perreira M."/>
            <person name="Pinto L.S.R.C."/>
            <person name="Pinto L.S."/>
            <person name="Porto J.I.R."/>
            <person name="Potrich D.P."/>
            <person name="Neto C.E.R."/>
            <person name="Reis A.M.M."/>
            <person name="Rigo L.U."/>
            <person name="Rondinelli E."/>
            <person name="dos Santos E.B.P."/>
            <person name="Santos F.R."/>
            <person name="Schneider M.P.C."/>
            <person name="Seuanez H.N."/>
            <person name="Silva A.M.R."/>
            <person name="da Silva A.L.C."/>
            <person name="Silva D.W."/>
            <person name="Silva R."/>
            <person name="Simoes I.C."/>
            <person name="Simon D."/>
            <person name="Soares C.M.A."/>
            <person name="Soares R.B.A."/>
            <person name="Souza E.M."/>
            <person name="Souza K.R.L."/>
            <person name="Souza R.C."/>
            <person name="Steffens M.B.R."/>
            <person name="Steindel M."/>
            <person name="Teixeira S.R."/>
            <person name="Urmenyi T."/>
            <person name="Vettore A."/>
            <person name="Wassem R."/>
            <person name="Zaha A."/>
            <person name="Simpson A.J.G."/>
        </authorList>
    </citation>
    <scope>NUCLEOTIDE SEQUENCE [LARGE SCALE GENOMIC DNA]</scope>
    <source>
        <strain evidence="3">ATCC 12472 / DSM 30191 / JCM 1249 / NBRC 12614 / NCIMB 9131 / NCTC 9757</strain>
    </source>
</reference>
<evidence type="ECO:0000256" key="1">
    <source>
        <dbReference type="SAM" id="MobiDB-lite"/>
    </source>
</evidence>
<dbReference type="EMBL" id="AE016825">
    <property type="protein sequence ID" value="AAQ61182.1"/>
    <property type="molecule type" value="Genomic_DNA"/>
</dbReference>
<feature type="region of interest" description="Disordered" evidence="1">
    <location>
        <begin position="151"/>
        <end position="171"/>
    </location>
</feature>
<name>Q7NSA5_CHRVO</name>
<dbReference type="RefSeq" id="WP_011137068.1">
    <property type="nucleotide sequence ID" value="NC_005085.1"/>
</dbReference>
<sequence length="171" mass="19224">MRTIGNMKQILQRNIHSCLEGQFSTRISLAATAQGEIDAPPPLPPSLHAHFHFLTPQSSGKDPFMNAAKKIRRFIEEGHDPQQMQVLKELAAALEMGRSFDLSLLYDIDMRYFDVAIDLLKDWRFDHHISSRSKLLEQLLTEIAPDQKAAVSAEDVADATRQADAGKKKKS</sequence>
<dbReference type="AlphaFoldDB" id="Q7NSA5"/>